<evidence type="ECO:0000256" key="3">
    <source>
        <dbReference type="ARBA" id="ARBA00023002"/>
    </source>
</evidence>
<dbReference type="Pfam" id="PF13462">
    <property type="entry name" value="Thioredoxin_4"/>
    <property type="match status" value="1"/>
</dbReference>
<dbReference type="AlphaFoldDB" id="A0A4R9B460"/>
<feature type="transmembrane region" description="Helical" evidence="6">
    <location>
        <begin position="18"/>
        <end position="38"/>
    </location>
</feature>
<name>A0A4R9B460_9MICO</name>
<dbReference type="OrthoDB" id="117402at2"/>
<dbReference type="EMBL" id="SOHH01000075">
    <property type="protein sequence ID" value="TFD75611.1"/>
    <property type="molecule type" value="Genomic_DNA"/>
</dbReference>
<keyword evidence="6" id="KW-0472">Membrane</keyword>
<accession>A0A4R9B460</accession>
<sequence>MASTQRKATSGRPRRRGLVYFIVGGIAIVAVLGVGLAAQSGTAQPDAAQVAGGTGAGPALPDLARRIAGDPTALGEVTAPVVLVEYADFRCPFCGVYARETLPPLVAEYVKSGRLRMEWRDFPVFGQESTDAAVAARAAGEQGRFWEFNAVMYAHAPERAHLEVTREILLQFARDAGVPDLTRFESELSSPALLERVTADTEEAYSIGATGTPLFLVNGTPISGAQPLEVFRQAIDNELAKAAK</sequence>
<gene>
    <name evidence="8" type="ORF">E3T48_11075</name>
</gene>
<feature type="domain" description="Thioredoxin" evidence="7">
    <location>
        <begin position="38"/>
        <end position="240"/>
    </location>
</feature>
<dbReference type="SUPFAM" id="SSF52833">
    <property type="entry name" value="Thioredoxin-like"/>
    <property type="match status" value="1"/>
</dbReference>
<dbReference type="Gene3D" id="3.40.30.10">
    <property type="entry name" value="Glutaredoxin"/>
    <property type="match status" value="1"/>
</dbReference>
<keyword evidence="2" id="KW-0732">Signal</keyword>
<reference evidence="8 9" key="1">
    <citation type="submission" date="2019-03" db="EMBL/GenBank/DDBJ databases">
        <title>Genomics of glacier-inhabiting Cryobacterium strains.</title>
        <authorList>
            <person name="Liu Q."/>
            <person name="Xin Y.-H."/>
        </authorList>
    </citation>
    <scope>NUCLEOTIDE SEQUENCE [LARGE SCALE GENOMIC DNA]</scope>
    <source>
        <strain evidence="8 9">Hh4</strain>
    </source>
</reference>
<keyword evidence="9" id="KW-1185">Reference proteome</keyword>
<dbReference type="Proteomes" id="UP000298313">
    <property type="component" value="Unassembled WGS sequence"/>
</dbReference>
<organism evidence="8 9">
    <name type="scientific">Cryobacterium fucosi</name>
    <dbReference type="NCBI Taxonomy" id="1259157"/>
    <lineage>
        <taxon>Bacteria</taxon>
        <taxon>Bacillati</taxon>
        <taxon>Actinomycetota</taxon>
        <taxon>Actinomycetes</taxon>
        <taxon>Micrococcales</taxon>
        <taxon>Microbacteriaceae</taxon>
        <taxon>Cryobacterium</taxon>
    </lineage>
</organism>
<evidence type="ECO:0000256" key="6">
    <source>
        <dbReference type="SAM" id="Phobius"/>
    </source>
</evidence>
<protein>
    <submittedName>
        <fullName evidence="8">Disulfide bond formation protein</fullName>
    </submittedName>
</protein>
<comment type="caution">
    <text evidence="8">The sequence shown here is derived from an EMBL/GenBank/DDBJ whole genome shotgun (WGS) entry which is preliminary data.</text>
</comment>
<keyword evidence="5" id="KW-0676">Redox-active center</keyword>
<dbReference type="PANTHER" id="PTHR13887:SF14">
    <property type="entry name" value="DISULFIDE BOND FORMATION PROTEIN D"/>
    <property type="match status" value="1"/>
</dbReference>
<dbReference type="GO" id="GO:0016491">
    <property type="term" value="F:oxidoreductase activity"/>
    <property type="evidence" value="ECO:0007669"/>
    <property type="project" value="UniProtKB-KW"/>
</dbReference>
<evidence type="ECO:0000313" key="9">
    <source>
        <dbReference type="Proteomes" id="UP000298313"/>
    </source>
</evidence>
<evidence type="ECO:0000256" key="1">
    <source>
        <dbReference type="ARBA" id="ARBA00005791"/>
    </source>
</evidence>
<keyword evidence="3" id="KW-0560">Oxidoreductase</keyword>
<dbReference type="RefSeq" id="WP_134524121.1">
    <property type="nucleotide sequence ID" value="NZ_SOHH01000075.1"/>
</dbReference>
<evidence type="ECO:0000256" key="5">
    <source>
        <dbReference type="ARBA" id="ARBA00023284"/>
    </source>
</evidence>
<evidence type="ECO:0000259" key="7">
    <source>
        <dbReference type="PROSITE" id="PS51352"/>
    </source>
</evidence>
<dbReference type="PANTHER" id="PTHR13887">
    <property type="entry name" value="GLUTATHIONE S-TRANSFERASE KAPPA"/>
    <property type="match status" value="1"/>
</dbReference>
<keyword evidence="6" id="KW-1133">Transmembrane helix</keyword>
<proteinExistence type="inferred from homology"/>
<evidence type="ECO:0000256" key="2">
    <source>
        <dbReference type="ARBA" id="ARBA00022729"/>
    </source>
</evidence>
<dbReference type="InterPro" id="IPR012336">
    <property type="entry name" value="Thioredoxin-like_fold"/>
</dbReference>
<dbReference type="PROSITE" id="PS51352">
    <property type="entry name" value="THIOREDOXIN_2"/>
    <property type="match status" value="1"/>
</dbReference>
<keyword evidence="6" id="KW-0812">Transmembrane</keyword>
<dbReference type="InterPro" id="IPR036249">
    <property type="entry name" value="Thioredoxin-like_sf"/>
</dbReference>
<comment type="similarity">
    <text evidence="1">Belongs to the thioredoxin family. DsbA subfamily.</text>
</comment>
<dbReference type="InterPro" id="IPR013766">
    <property type="entry name" value="Thioredoxin_domain"/>
</dbReference>
<evidence type="ECO:0000313" key="8">
    <source>
        <dbReference type="EMBL" id="TFD75611.1"/>
    </source>
</evidence>
<keyword evidence="4" id="KW-1015">Disulfide bond</keyword>
<evidence type="ECO:0000256" key="4">
    <source>
        <dbReference type="ARBA" id="ARBA00023157"/>
    </source>
</evidence>